<organism evidence="3 4">
    <name type="scientific">Fluctibacter corallii</name>
    <dbReference type="NCBI Taxonomy" id="2984329"/>
    <lineage>
        <taxon>Bacteria</taxon>
        <taxon>Pseudomonadati</taxon>
        <taxon>Pseudomonadota</taxon>
        <taxon>Gammaproteobacteria</taxon>
        <taxon>Alteromonadales</taxon>
        <taxon>Alteromonadaceae</taxon>
        <taxon>Fluctibacter</taxon>
    </lineage>
</organism>
<dbReference type="SUPFAM" id="SSF55144">
    <property type="entry name" value="LigT-like"/>
    <property type="match status" value="1"/>
</dbReference>
<evidence type="ECO:0000256" key="2">
    <source>
        <dbReference type="HAMAP-Rule" id="MF_01940"/>
    </source>
</evidence>
<dbReference type="InterPro" id="IPR009097">
    <property type="entry name" value="Cyclic_Pdiesterase"/>
</dbReference>
<feature type="active site" description="Proton donor" evidence="2">
    <location>
        <position position="38"/>
    </location>
</feature>
<comment type="caution">
    <text evidence="3">The sequence shown here is derived from an EMBL/GenBank/DDBJ whole genome shotgun (WGS) entry which is preliminary data.</text>
</comment>
<dbReference type="HAMAP" id="MF_01940">
    <property type="entry name" value="RNA_CPDase"/>
    <property type="match status" value="1"/>
</dbReference>
<dbReference type="Gene3D" id="3.90.1140.10">
    <property type="entry name" value="Cyclic phosphodiesterase"/>
    <property type="match status" value="1"/>
</dbReference>
<dbReference type="RefSeq" id="WP_263711579.1">
    <property type="nucleotide sequence ID" value="NZ_JAOWKX010000003.1"/>
</dbReference>
<dbReference type="InterPro" id="IPR004175">
    <property type="entry name" value="RNA_CPDase"/>
</dbReference>
<proteinExistence type="inferred from homology"/>
<sequence>MRCFLGLDLSPQTKLAIEQWRDKALPVTRSQIPACNFHITSVFLGDVSMPVLDAICSEVDHLSLPKAEILLNEMGYWSKPRVTFLTSTSPSSELTHIATKLSHIAKRLSVRVEDRRYIPHVTIQRKASHAPPAPIIAPDFTCQFDAIHLFESCSTEKGVRYPILKTWPLV</sequence>
<feature type="short sequence motif" description="HXTX 1" evidence="2">
    <location>
        <begin position="38"/>
        <end position="41"/>
    </location>
</feature>
<evidence type="ECO:0000313" key="3">
    <source>
        <dbReference type="EMBL" id="MCV2884345.1"/>
    </source>
</evidence>
<evidence type="ECO:0000313" key="4">
    <source>
        <dbReference type="Proteomes" id="UP001652504"/>
    </source>
</evidence>
<gene>
    <name evidence="3" type="primary">thpR</name>
    <name evidence="3" type="ORF">OE749_06525</name>
</gene>
<dbReference type="PANTHER" id="PTHR35561:SF1">
    <property type="entry name" value="RNA 2',3'-CYCLIC PHOSPHODIESTERASE"/>
    <property type="match status" value="1"/>
</dbReference>
<accession>A0ABT3A6V5</accession>
<reference evidence="3 4" key="1">
    <citation type="submission" date="2022-10" db="EMBL/GenBank/DDBJ databases">
        <title>Aestuariibacter sp. AA17 isolated from Montipora capitata coral fragment.</title>
        <authorList>
            <person name="Emsley S.A."/>
            <person name="Pfannmuller K.M."/>
            <person name="Loughran R.M."/>
            <person name="Shlafstein M."/>
            <person name="Papke E."/>
            <person name="Saw J.H."/>
            <person name="Ushijima B."/>
            <person name="Videau P."/>
        </authorList>
    </citation>
    <scope>NUCLEOTIDE SEQUENCE [LARGE SCALE GENOMIC DNA]</scope>
    <source>
        <strain evidence="3 4">AA17</strain>
    </source>
</reference>
<comment type="similarity">
    <text evidence="2">Belongs to the 2H phosphoesterase superfamily. ThpR family.</text>
</comment>
<evidence type="ECO:0000256" key="1">
    <source>
        <dbReference type="ARBA" id="ARBA00022801"/>
    </source>
</evidence>
<comment type="function">
    <text evidence="2">Hydrolyzes RNA 2',3'-cyclic phosphodiester to an RNA 2'-phosphomonoester.</text>
</comment>
<protein>
    <recommendedName>
        <fullName evidence="2">RNA 2',3'-cyclic phosphodiesterase</fullName>
        <shortName evidence="2">RNA 2',3'-CPDase</shortName>
        <ecNumber evidence="2">3.1.4.58</ecNumber>
    </recommendedName>
</protein>
<dbReference type="Proteomes" id="UP001652504">
    <property type="component" value="Unassembled WGS sequence"/>
</dbReference>
<dbReference type="PANTHER" id="PTHR35561">
    <property type="entry name" value="RNA 2',3'-CYCLIC PHOSPHODIESTERASE"/>
    <property type="match status" value="1"/>
</dbReference>
<dbReference type="NCBIfam" id="TIGR02258">
    <property type="entry name" value="2_5_ligase"/>
    <property type="match status" value="1"/>
</dbReference>
<keyword evidence="4" id="KW-1185">Reference proteome</keyword>
<dbReference type="Pfam" id="PF13563">
    <property type="entry name" value="2_5_RNA_ligase2"/>
    <property type="match status" value="1"/>
</dbReference>
<dbReference type="EC" id="3.1.4.58" evidence="2"/>
<feature type="short sequence motif" description="HXTX 2" evidence="2">
    <location>
        <begin position="120"/>
        <end position="123"/>
    </location>
</feature>
<name>A0ABT3A6V5_9ALTE</name>
<dbReference type="EMBL" id="JAOWKX010000003">
    <property type="protein sequence ID" value="MCV2884345.1"/>
    <property type="molecule type" value="Genomic_DNA"/>
</dbReference>
<keyword evidence="1 2" id="KW-0378">Hydrolase</keyword>
<comment type="catalytic activity">
    <reaction evidence="2">
        <text>a 3'-end 2',3'-cyclophospho-ribonucleotide-RNA + H2O = a 3'-end 2'-phospho-ribonucleotide-RNA + H(+)</text>
        <dbReference type="Rhea" id="RHEA:11828"/>
        <dbReference type="Rhea" id="RHEA-COMP:10464"/>
        <dbReference type="Rhea" id="RHEA-COMP:17353"/>
        <dbReference type="ChEBI" id="CHEBI:15377"/>
        <dbReference type="ChEBI" id="CHEBI:15378"/>
        <dbReference type="ChEBI" id="CHEBI:83064"/>
        <dbReference type="ChEBI" id="CHEBI:173113"/>
        <dbReference type="EC" id="3.1.4.58"/>
    </reaction>
</comment>
<feature type="active site" description="Proton acceptor" evidence="2">
    <location>
        <position position="120"/>
    </location>
</feature>